<reference evidence="2 3" key="1">
    <citation type="journal article" date="2016" name="Nat. Commun.">
        <title>Thousands of microbial genomes shed light on interconnected biogeochemical processes in an aquifer system.</title>
        <authorList>
            <person name="Anantharaman K."/>
            <person name="Brown C.T."/>
            <person name="Hug L.A."/>
            <person name="Sharon I."/>
            <person name="Castelle C.J."/>
            <person name="Probst A.J."/>
            <person name="Thomas B.C."/>
            <person name="Singh A."/>
            <person name="Wilkins M.J."/>
            <person name="Karaoz U."/>
            <person name="Brodie E.L."/>
            <person name="Williams K.H."/>
            <person name="Hubbard S.S."/>
            <person name="Banfield J.F."/>
        </authorList>
    </citation>
    <scope>NUCLEOTIDE SEQUENCE [LARGE SCALE GENOMIC DNA]</scope>
</reference>
<sequence length="462" mass="53553">MKTIFIPIFVPSVARNILRTDVWKKLRQKQDLRVVLFAPSYKKDFYRKEVGAENVFFEPLDNFNDPLNKLDSFFRHLALFFVDNETIKCLRRMRLEKENNYIFYFFSWLLIKLFSNLSFLRRTARLLDYFLVRDTKLAKYFEQYKPDLVFAPHIIHACDQAFIREAKRRKIKTVGLIHSWDNLTANKSAMRINPDVLIVPNEITKREAEKLCDYPGNRIIIAGMPHFDYYFTEKPCAREAFFKRIGGDPAKRLILFAAIGKSFSDTEWQDVQIISDAIDRGDLPSDLQILVRMHPNPAAHMIDRGLKKSKTILFDVPGIQLPAPGGVSEEMLFDDMMHLYNTLFYSDIVVTIQSTMSIDASAFDKPVINVCFDGWEKKPFYDSTSVLQLHHYTHYQPILKSGGVRLAKTAEDLIASINLYLKHPELDREGRARVVKEQCWKFDGGAGKRIADAILKSLDTTI</sequence>
<feature type="transmembrane region" description="Helical" evidence="1">
    <location>
        <begin position="101"/>
        <end position="120"/>
    </location>
</feature>
<dbReference type="InterPro" id="IPR043148">
    <property type="entry name" value="TagF_C"/>
</dbReference>
<dbReference type="EMBL" id="MHJJ01000011">
    <property type="protein sequence ID" value="OGY65345.1"/>
    <property type="molecule type" value="Genomic_DNA"/>
</dbReference>
<accession>A0A1G1ZLE8</accession>
<keyword evidence="1" id="KW-0812">Transmembrane</keyword>
<dbReference type="Pfam" id="PF04464">
    <property type="entry name" value="Glyphos_transf"/>
    <property type="match status" value="1"/>
</dbReference>
<dbReference type="InterPro" id="IPR007554">
    <property type="entry name" value="Glycerophosphate_synth"/>
</dbReference>
<evidence type="ECO:0000256" key="1">
    <source>
        <dbReference type="SAM" id="Phobius"/>
    </source>
</evidence>
<keyword evidence="1" id="KW-0472">Membrane</keyword>
<dbReference type="Gene3D" id="3.40.50.12580">
    <property type="match status" value="1"/>
</dbReference>
<evidence type="ECO:0008006" key="4">
    <source>
        <dbReference type="Google" id="ProtNLM"/>
    </source>
</evidence>
<evidence type="ECO:0000313" key="3">
    <source>
        <dbReference type="Proteomes" id="UP000177942"/>
    </source>
</evidence>
<dbReference type="AlphaFoldDB" id="A0A1G1ZLE8"/>
<gene>
    <name evidence="2" type="ORF">A3A16_02765</name>
</gene>
<dbReference type="GO" id="GO:0047355">
    <property type="term" value="F:CDP-glycerol glycerophosphotransferase activity"/>
    <property type="evidence" value="ECO:0007669"/>
    <property type="project" value="InterPro"/>
</dbReference>
<proteinExistence type="predicted"/>
<dbReference type="SUPFAM" id="SSF53756">
    <property type="entry name" value="UDP-Glycosyltransferase/glycogen phosphorylase"/>
    <property type="match status" value="1"/>
</dbReference>
<comment type="caution">
    <text evidence="2">The sequence shown here is derived from an EMBL/GenBank/DDBJ whole genome shotgun (WGS) entry which is preliminary data.</text>
</comment>
<name>A0A1G1ZLE8_9BACT</name>
<dbReference type="Gene3D" id="3.40.50.2000">
    <property type="entry name" value="Glycogen Phosphorylase B"/>
    <property type="match status" value="1"/>
</dbReference>
<protein>
    <recommendedName>
        <fullName evidence="4">UDP-N-acetylglucosamine 2-epimerase domain-containing protein</fullName>
    </recommendedName>
</protein>
<dbReference type="STRING" id="1798407.A3A16_02765"/>
<evidence type="ECO:0000313" key="2">
    <source>
        <dbReference type="EMBL" id="OGY65345.1"/>
    </source>
</evidence>
<dbReference type="GO" id="GO:0016020">
    <property type="term" value="C:membrane"/>
    <property type="evidence" value="ECO:0007669"/>
    <property type="project" value="InterPro"/>
</dbReference>
<organism evidence="2 3">
    <name type="scientific">Candidatus Harrisonbacteria bacterium RIFCSPLOWO2_01_FULL_44_18</name>
    <dbReference type="NCBI Taxonomy" id="1798407"/>
    <lineage>
        <taxon>Bacteria</taxon>
        <taxon>Candidatus Harrisoniibacteriota</taxon>
    </lineage>
</organism>
<keyword evidence="1" id="KW-1133">Transmembrane helix</keyword>
<dbReference type="Proteomes" id="UP000177942">
    <property type="component" value="Unassembled WGS sequence"/>
</dbReference>